<feature type="region of interest" description="Disordered" evidence="2">
    <location>
        <begin position="387"/>
        <end position="409"/>
    </location>
</feature>
<dbReference type="EMBL" id="JAOZYB010000201">
    <property type="protein sequence ID" value="MEB3962975.1"/>
    <property type="molecule type" value="Genomic_DNA"/>
</dbReference>
<organism evidence="3 4">
    <name type="scientific">Streptomyces kunmingensis</name>
    <dbReference type="NCBI Taxonomy" id="68225"/>
    <lineage>
        <taxon>Bacteria</taxon>
        <taxon>Bacillati</taxon>
        <taxon>Actinomycetota</taxon>
        <taxon>Actinomycetes</taxon>
        <taxon>Kitasatosporales</taxon>
        <taxon>Streptomycetaceae</taxon>
        <taxon>Streptomyces</taxon>
    </lineage>
</organism>
<gene>
    <name evidence="3" type="ORF">OKJ48_22390</name>
</gene>
<dbReference type="RefSeq" id="WP_324770629.1">
    <property type="nucleotide sequence ID" value="NZ_BAAATS010000037.1"/>
</dbReference>
<name>A0ABU6CGF3_9ACTN</name>
<dbReference type="Proteomes" id="UP001352223">
    <property type="component" value="Unassembled WGS sequence"/>
</dbReference>
<evidence type="ECO:0000313" key="4">
    <source>
        <dbReference type="Proteomes" id="UP001352223"/>
    </source>
</evidence>
<protein>
    <submittedName>
        <fullName evidence="3">Uncharacterized protein</fullName>
    </submittedName>
</protein>
<sequence>MRQLLNDPRLNDPRLKGSREAVRLAVVILLCKAPAKSAAVEVQSRDFAGWLGCSLSYFAHTVRYWLEETGLATITQVHDNFGYIDRLRFELMPLREARAACAASPLAALGKRELGVLLATAEAVTCPGWSAPRNKPEAGPTLPGFMDFEKKKKGSASIRLAVLLLVLRCRRDGKVPMVAGKVKAGFSRADATLAKIMGWDLKTAARAIERMNRDGVLLLTQGAKGDHHGRMRIAAVSAAYTRLRGHAVVTEGLELSPAQEPVQSRTVCVSCAEHTRPEDEFVPQGEGWAQETFDDALGAEGATAFRNQESLEAPRSLEPLGALGTDDVLGLRASADIHAEHTPVVDLSRSSTGALDRFSGSAGGGAGPLRDGARLEEQHVRSVILGGPERRPGTGVVPLRGENQTGRSQENGSMRLITAERLPVDLQVVLAPVARLWARIPRTSTMRWLAGRVRDALTEVAHVVGPDKAQVVLAERLSRRMSAQEAPVTDVAGWLIGRGLPRNAGCWSPRCDDGLRMDDNQSCESCATRLADRRYRYRQVMSEVTASSPQKRAEVERRVHDAYRRTAENHAMRWEHERGEKAERDVLVARRRHEVQKQRAEAQARPCQSCGRVGVAGECSTCRSDRLTACSVRAAVDLVVALRADLTDLSALEELTRTVEADTWRVVRQQQIVDDEGSADVRRHLADQVLSERRARALARLVQSAPAVREGQLVYRMTLNRPAFRISREELLSAAEQEAERARQRVARELLDEFLADLARIRSRGASATEGTRVAAGR</sequence>
<keyword evidence="4" id="KW-1185">Reference proteome</keyword>
<evidence type="ECO:0000256" key="1">
    <source>
        <dbReference type="SAM" id="Coils"/>
    </source>
</evidence>
<proteinExistence type="predicted"/>
<keyword evidence="1" id="KW-0175">Coiled coil</keyword>
<evidence type="ECO:0000313" key="3">
    <source>
        <dbReference type="EMBL" id="MEB3962975.1"/>
    </source>
</evidence>
<accession>A0ABU6CGF3</accession>
<evidence type="ECO:0000256" key="2">
    <source>
        <dbReference type="SAM" id="MobiDB-lite"/>
    </source>
</evidence>
<comment type="caution">
    <text evidence="3">The sequence shown here is derived from an EMBL/GenBank/DDBJ whole genome shotgun (WGS) entry which is preliminary data.</text>
</comment>
<reference evidence="3 4" key="1">
    <citation type="submission" date="2022-10" db="EMBL/GenBank/DDBJ databases">
        <authorList>
            <person name="Xie J."/>
            <person name="Shen N."/>
        </authorList>
    </citation>
    <scope>NUCLEOTIDE SEQUENCE [LARGE SCALE GENOMIC DNA]</scope>
    <source>
        <strain evidence="3 4">DSM 41681</strain>
    </source>
</reference>
<feature type="coiled-coil region" evidence="1">
    <location>
        <begin position="725"/>
        <end position="752"/>
    </location>
</feature>